<dbReference type="OrthoDB" id="9793490at2"/>
<dbReference type="InterPro" id="IPR051322">
    <property type="entry name" value="AA_ABC_Transporter_Permease"/>
</dbReference>
<evidence type="ECO:0000256" key="5">
    <source>
        <dbReference type="ARBA" id="ARBA00022692"/>
    </source>
</evidence>
<dbReference type="Proteomes" id="UP000067625">
    <property type="component" value="Chromosome"/>
</dbReference>
<dbReference type="PATRIC" id="fig|1441095.3.peg.4597"/>
<dbReference type="PROSITE" id="PS50928">
    <property type="entry name" value="ABC_TM1"/>
    <property type="match status" value="1"/>
</dbReference>
<keyword evidence="5 8" id="KW-0812">Transmembrane</keyword>
<dbReference type="Pfam" id="PF00528">
    <property type="entry name" value="BPD_transp_1"/>
    <property type="match status" value="1"/>
</dbReference>
<protein>
    <submittedName>
        <fullName evidence="10">ABC transporter permease</fullName>
    </submittedName>
</protein>
<evidence type="ECO:0000259" key="9">
    <source>
        <dbReference type="PROSITE" id="PS50928"/>
    </source>
</evidence>
<comment type="subcellular location">
    <subcellularLocation>
        <location evidence="1 8">Cell membrane</location>
        <topology evidence="1 8">Multi-pass membrane protein</topology>
    </subcellularLocation>
</comment>
<evidence type="ECO:0000313" key="11">
    <source>
        <dbReference type="Proteomes" id="UP000067625"/>
    </source>
</evidence>
<evidence type="ECO:0000256" key="2">
    <source>
        <dbReference type="ARBA" id="ARBA00007069"/>
    </source>
</evidence>
<keyword evidence="4" id="KW-1003">Cell membrane</keyword>
<proteinExistence type="inferred from homology"/>
<evidence type="ECO:0000256" key="8">
    <source>
        <dbReference type="RuleBase" id="RU363032"/>
    </source>
</evidence>
<dbReference type="SUPFAM" id="SSF161098">
    <property type="entry name" value="MetI-like"/>
    <property type="match status" value="1"/>
</dbReference>
<keyword evidence="3 8" id="KW-0813">Transport</keyword>
<name>A0A0M4GCL9_9BACI</name>
<organism evidence="10 11">
    <name type="scientific">Bacillus gobiensis</name>
    <dbReference type="NCBI Taxonomy" id="1441095"/>
    <lineage>
        <taxon>Bacteria</taxon>
        <taxon>Bacillati</taxon>
        <taxon>Bacillota</taxon>
        <taxon>Bacilli</taxon>
        <taxon>Bacillales</taxon>
        <taxon>Bacillaceae</taxon>
        <taxon>Bacillus</taxon>
    </lineage>
</organism>
<dbReference type="AlphaFoldDB" id="A0A0M4GCL9"/>
<feature type="transmembrane region" description="Helical" evidence="8">
    <location>
        <begin position="20"/>
        <end position="42"/>
    </location>
</feature>
<keyword evidence="11" id="KW-1185">Reference proteome</keyword>
<accession>A0A0M4GCL9</accession>
<feature type="transmembrane region" description="Helical" evidence="8">
    <location>
        <begin position="136"/>
        <end position="161"/>
    </location>
</feature>
<dbReference type="Gene3D" id="1.10.3720.10">
    <property type="entry name" value="MetI-like"/>
    <property type="match status" value="1"/>
</dbReference>
<comment type="similarity">
    <text evidence="2">Belongs to the binding-protein-dependent transport system permease family. CysTW subfamily.</text>
</comment>
<gene>
    <name evidence="10" type="ORF">AM592_20775</name>
</gene>
<evidence type="ECO:0000256" key="7">
    <source>
        <dbReference type="ARBA" id="ARBA00023136"/>
    </source>
</evidence>
<evidence type="ECO:0000256" key="4">
    <source>
        <dbReference type="ARBA" id="ARBA00022475"/>
    </source>
</evidence>
<dbReference type="PANTHER" id="PTHR30450:SF14">
    <property type="entry name" value="TRANSPORTER, PERMEASE PROTEIN, PUTATIVE-RELATED"/>
    <property type="match status" value="1"/>
</dbReference>
<dbReference type="EMBL" id="CP012600">
    <property type="protein sequence ID" value="ALC83683.1"/>
    <property type="molecule type" value="Genomic_DNA"/>
</dbReference>
<keyword evidence="7 8" id="KW-0472">Membrane</keyword>
<dbReference type="RefSeq" id="WP_053605546.1">
    <property type="nucleotide sequence ID" value="NZ_CP012600.1"/>
</dbReference>
<dbReference type="PANTHER" id="PTHR30450">
    <property type="entry name" value="ABC TRANSPORTER PERMEASE"/>
    <property type="match status" value="1"/>
</dbReference>
<reference evidence="10 11" key="2">
    <citation type="journal article" date="2016" name="Int. J. Syst. Evol. Microbiol.">
        <title>Bacillus gobiensis sp. nov., isolated from a soil sample.</title>
        <authorList>
            <person name="Liu B."/>
            <person name="Liu G.H."/>
            <person name="Cetin S."/>
            <person name="Schumann P."/>
            <person name="Pan Z.Z."/>
            <person name="Chen Q.Q."/>
        </authorList>
    </citation>
    <scope>NUCLEOTIDE SEQUENCE [LARGE SCALE GENOMIC DNA]</scope>
    <source>
        <strain evidence="10 11">FJAT-4402</strain>
    </source>
</reference>
<sequence>MRVDWTTFWPRIVESTGETILMVIATLIFGSILGIIIGLLLFITRKGNILENKILFQALNILINIIRPIPFIIFLVAISPLTRSIIGTTIGTWAAIFPMTIAASFGIARIVENNLISIDPGVIEAAKAMGANPLQIIFTVLIPEALGPLILGLTFVTIGLIDFSAMAGTVGGGGLGHVAMTYGYQRFDGSVMLVTVVILILLVQLAQWIGNTLSRKIMRR</sequence>
<feature type="transmembrane region" description="Helical" evidence="8">
    <location>
        <begin position="190"/>
        <end position="210"/>
    </location>
</feature>
<feature type="transmembrane region" description="Helical" evidence="8">
    <location>
        <begin position="90"/>
        <end position="111"/>
    </location>
</feature>
<evidence type="ECO:0000256" key="6">
    <source>
        <dbReference type="ARBA" id="ARBA00022989"/>
    </source>
</evidence>
<keyword evidence="6 8" id="KW-1133">Transmembrane helix</keyword>
<dbReference type="FunFam" id="1.10.3720.10:FF:000002">
    <property type="entry name" value="D-methionine ABC transporter permease MetI"/>
    <property type="match status" value="1"/>
</dbReference>
<feature type="transmembrane region" description="Helical" evidence="8">
    <location>
        <begin position="54"/>
        <end position="78"/>
    </location>
</feature>
<evidence type="ECO:0000256" key="3">
    <source>
        <dbReference type="ARBA" id="ARBA00022448"/>
    </source>
</evidence>
<dbReference type="GO" id="GO:0005886">
    <property type="term" value="C:plasma membrane"/>
    <property type="evidence" value="ECO:0007669"/>
    <property type="project" value="UniProtKB-SubCell"/>
</dbReference>
<dbReference type="InterPro" id="IPR000515">
    <property type="entry name" value="MetI-like"/>
</dbReference>
<feature type="domain" description="ABC transmembrane type-1" evidence="9">
    <location>
        <begin position="16"/>
        <end position="210"/>
    </location>
</feature>
<reference evidence="11" key="1">
    <citation type="submission" date="2015-08" db="EMBL/GenBank/DDBJ databases">
        <title>Genome sequencing project for genomic taxonomy and phylogenomics of Bacillus-like bacteria.</title>
        <authorList>
            <person name="Liu B."/>
            <person name="Wang J."/>
            <person name="Zhu Y."/>
            <person name="Liu G."/>
            <person name="Chen Q."/>
            <person name="Chen Z."/>
            <person name="Lan J."/>
            <person name="Che J."/>
            <person name="Ge C."/>
            <person name="Shi H."/>
            <person name="Pan Z."/>
            <person name="Liu X."/>
        </authorList>
    </citation>
    <scope>NUCLEOTIDE SEQUENCE [LARGE SCALE GENOMIC DNA]</scope>
    <source>
        <strain evidence="11">FJAT-4402</strain>
    </source>
</reference>
<evidence type="ECO:0000256" key="1">
    <source>
        <dbReference type="ARBA" id="ARBA00004651"/>
    </source>
</evidence>
<dbReference type="GO" id="GO:0048473">
    <property type="term" value="P:D-methionine transmembrane transport"/>
    <property type="evidence" value="ECO:0007669"/>
    <property type="project" value="TreeGrafter"/>
</dbReference>
<evidence type="ECO:0000313" key="10">
    <source>
        <dbReference type="EMBL" id="ALC83683.1"/>
    </source>
</evidence>
<dbReference type="InterPro" id="IPR035906">
    <property type="entry name" value="MetI-like_sf"/>
</dbReference>
<dbReference type="CDD" id="cd06261">
    <property type="entry name" value="TM_PBP2"/>
    <property type="match status" value="1"/>
</dbReference>
<dbReference type="STRING" id="1441095.AM592_20775"/>